<dbReference type="EMBL" id="JAAFOW010001228">
    <property type="protein sequence ID" value="KAF5261722.1"/>
    <property type="molecule type" value="Genomic_DNA"/>
</dbReference>
<evidence type="ECO:0008006" key="4">
    <source>
        <dbReference type="Google" id="ProtNLM"/>
    </source>
</evidence>
<dbReference type="CDD" id="cd10170">
    <property type="entry name" value="ASKHA_NBD_HSP70"/>
    <property type="match status" value="1"/>
</dbReference>
<evidence type="ECO:0000256" key="1">
    <source>
        <dbReference type="SAM" id="MobiDB-lite"/>
    </source>
</evidence>
<dbReference type="PANTHER" id="PTHR14187:SF79">
    <property type="entry name" value="HSP70 FAMILY PROTEIN (AFU_ORTHOLOGUE AFUA_1G15200)"/>
    <property type="match status" value="1"/>
</dbReference>
<accession>A0A8H5AC62</accession>
<gene>
    <name evidence="2" type="ORF">FOXYS1_7578</name>
</gene>
<evidence type="ECO:0000313" key="2">
    <source>
        <dbReference type="EMBL" id="KAF5261722.1"/>
    </source>
</evidence>
<feature type="region of interest" description="Disordered" evidence="1">
    <location>
        <begin position="90"/>
        <end position="112"/>
    </location>
</feature>
<dbReference type="SUPFAM" id="SSF48452">
    <property type="entry name" value="TPR-like"/>
    <property type="match status" value="1"/>
</dbReference>
<dbReference type="InterPro" id="IPR043129">
    <property type="entry name" value="ATPase_NBD"/>
</dbReference>
<feature type="region of interest" description="Disordered" evidence="1">
    <location>
        <begin position="398"/>
        <end position="432"/>
    </location>
</feature>
<reference evidence="2" key="1">
    <citation type="submission" date="2020-02" db="EMBL/GenBank/DDBJ databases">
        <title>Identification and distribution of gene clusters putatively required for synthesis of sphingolipid metabolism inhibitors in phylogenetically diverse species of the filamentous fungus Fusarium.</title>
        <authorList>
            <person name="Kim H.-S."/>
            <person name="Busman M."/>
            <person name="Brown D.W."/>
            <person name="Divon H."/>
            <person name="Uhlig S."/>
            <person name="Proctor R.H."/>
        </authorList>
    </citation>
    <scope>NUCLEOTIDE SEQUENCE [LARGE SCALE GENOMIC DNA]</scope>
    <source>
        <strain evidence="2">NRRL 39464</strain>
    </source>
</reference>
<organism evidence="2 3">
    <name type="scientific">Fusarium oxysporum</name>
    <name type="common">Fusarium vascular wilt</name>
    <dbReference type="NCBI Taxonomy" id="5507"/>
    <lineage>
        <taxon>Eukaryota</taxon>
        <taxon>Fungi</taxon>
        <taxon>Dikarya</taxon>
        <taxon>Ascomycota</taxon>
        <taxon>Pezizomycotina</taxon>
        <taxon>Sordariomycetes</taxon>
        <taxon>Hypocreomycetidae</taxon>
        <taxon>Hypocreales</taxon>
        <taxon>Nectriaceae</taxon>
        <taxon>Fusarium</taxon>
        <taxon>Fusarium oxysporum species complex</taxon>
    </lineage>
</organism>
<dbReference type="InterPro" id="IPR011990">
    <property type="entry name" value="TPR-like_helical_dom_sf"/>
</dbReference>
<dbReference type="Gene3D" id="3.90.640.10">
    <property type="entry name" value="Actin, Chain A, domain 4"/>
    <property type="match status" value="1"/>
</dbReference>
<protein>
    <recommendedName>
        <fullName evidence="4">Fungal N-terminal domain-containing protein</fullName>
    </recommendedName>
</protein>
<feature type="compositionally biased region" description="Low complexity" evidence="1">
    <location>
        <begin position="398"/>
        <end position="407"/>
    </location>
</feature>
<sequence length="1134" mass="126319">MKAYGASNPTQAIKGLTIHKGFACTWPACGHLTPSWKWLRVHFNEEHNIKGAKARADHWTSVHLQTFFAGLKRAIRYFCVRVSTHGDDAISASAEGPQHGQAEGEEERRWPAGSRRTWMIRQSPPSRKGGCCSRKNRRKCNAMDPVSIAAGAAGLAVSCATIVKTIYCWIDDTVDIDDNVSSLCDEITTLSRVLDSISNTSVQVPVAVMAEIDPDNGLWGSLRTTLDDVKATFKKLNQLLAELEKSSSFVSRGFLRRPSKQITFSLRSKEITTYKDRIKSYNTAMTSALQMINVCLLIQSNSSQDSMFKVLSSLKSQVERVEFALHTNNLPSPAGLSAEDDCISRNLRQFVQVANKFHSSASIIVGTRSTVWGGSILGEPLTQAQISRIEEWIPPFSSEENFSSRSSIADGLSRGNMTSDNAEGLHSDSGSDIDKDLTKRLEDLAIQNQRSEDYAKAEQFYRSAINRAEASHRPSRYVVNMRVQLAYACMRQEKWTEAEEIMAPIAFERRANDVLVYHGMHALALVHLGDSNLDAADRCCKRALWGKRKMLGKEDASCWDTVALLASICDAKNDVAEAEAHRSFIPPTSHVVIDADALGYLDRTVVREKTASALVHIAQAGMSNSQSSPGLQQEDARLTPIQPSEISGIPRMPVSRSVAPQPLTPPQNVFESGNPHHESYDINHPHMIRGIGATTTTSTHQYSSTSRKTVQATDVLNPTSSRLFVGIYFGTEHCAVSYSFNTSMPTDVGIITKWPGSPGCIRLTVPAVLYYDQYQKVVGWGYNGVEALDPKGHPKLGIQKLFWIKLYLGKIGNRLDSSKLPPLPPDRNAIDVSADYFHELRLAIRTALLEALGNTFLLQEGQIHWCFTIPRTWDQGPKAALRTAIERAGYLQDENDKRLSLFSQTEASIFYCLRTHLITLERTHVFIVADCGRGRVDLSAYEMVAETPFTLTELTAGLRDKCGSLALDRHFSHILQRRIQRMGLSNGHKTADRIYLKATREFEYQIKLQFRNDGREWLVDVGTETDYPEADIKGNDMIFTNEEVLSCFQPTITRILEMINHQIDQIWKHNRCLQAVVVTGEFSSSDYLFEQIEHHVLAQTQTKVVRPADPLLARAKGAVMAGISRSTGGSLYQD</sequence>
<proteinExistence type="predicted"/>
<dbReference type="Gene3D" id="1.25.40.10">
    <property type="entry name" value="Tetratricopeptide repeat domain"/>
    <property type="match status" value="1"/>
</dbReference>
<comment type="caution">
    <text evidence="2">The sequence shown here is derived from an EMBL/GenBank/DDBJ whole genome shotgun (WGS) entry which is preliminary data.</text>
</comment>
<dbReference type="PANTHER" id="PTHR14187">
    <property type="entry name" value="ALPHA KINASE/ELONGATION FACTOR 2 KINASE"/>
    <property type="match status" value="1"/>
</dbReference>
<name>A0A8H5AC62_FUSOX</name>
<dbReference type="AlphaFoldDB" id="A0A8H5AC62"/>
<dbReference type="Gene3D" id="3.30.420.40">
    <property type="match status" value="2"/>
</dbReference>
<dbReference type="SUPFAM" id="SSF53067">
    <property type="entry name" value="Actin-like ATPase domain"/>
    <property type="match status" value="2"/>
</dbReference>
<evidence type="ECO:0000313" key="3">
    <source>
        <dbReference type="Proteomes" id="UP000558688"/>
    </source>
</evidence>
<dbReference type="Proteomes" id="UP000558688">
    <property type="component" value="Unassembled WGS sequence"/>
</dbReference>